<dbReference type="EMBL" id="JBHLTG010000001">
    <property type="protein sequence ID" value="MFC0676577.1"/>
    <property type="molecule type" value="Genomic_DNA"/>
</dbReference>
<evidence type="ECO:0000259" key="1">
    <source>
        <dbReference type="Pfam" id="PF03544"/>
    </source>
</evidence>
<comment type="caution">
    <text evidence="2">The sequence shown here is derived from an EMBL/GenBank/DDBJ whole genome shotgun (WGS) entry which is preliminary data.</text>
</comment>
<feature type="domain" description="TonB C-terminal" evidence="1">
    <location>
        <begin position="159"/>
        <end position="238"/>
    </location>
</feature>
<dbReference type="Gene3D" id="3.30.1150.10">
    <property type="match status" value="1"/>
</dbReference>
<dbReference type="InterPro" id="IPR037682">
    <property type="entry name" value="TonB_C"/>
</dbReference>
<reference evidence="2 3" key="1">
    <citation type="submission" date="2024-09" db="EMBL/GenBank/DDBJ databases">
        <authorList>
            <person name="Sun Q."/>
            <person name="Mori K."/>
        </authorList>
    </citation>
    <scope>NUCLEOTIDE SEQUENCE [LARGE SCALE GENOMIC DNA]</scope>
    <source>
        <strain evidence="2 3">KCTC 23076</strain>
    </source>
</reference>
<gene>
    <name evidence="2" type="ORF">ACFFGH_01760</name>
</gene>
<sequence>MHPPTAGHRCGKRVGGAMLVLRTREWICPMSRWIALIVLCLAMGAAVSANGPRAVRKQAESSLLVKGSIDITADGEVLAHTLEGGDTVPPAIAEMIGKRVSELRFEPVVLQPGTSRARAPMTVRVVAKKLDDDRYALQVRGMQFGSHAPGETVSSKSLPPPSYPESAAWGGVGGTVYVVVRIGRDGRVEDAIAEQVNLRVIDNESAMTKWRQVLAQSALQGARKWTFTPPQRGEAADAPYWSARVPVDYVAPGQSVPNEYKWHAYIPGPRTAIPWEPEVSAAGADALAAGGVHPIGQGLRLLTPIGEG</sequence>
<protein>
    <submittedName>
        <fullName evidence="2">Energy transducer TonB</fullName>
    </submittedName>
</protein>
<evidence type="ECO:0000313" key="3">
    <source>
        <dbReference type="Proteomes" id="UP001589896"/>
    </source>
</evidence>
<accession>A0ABV6RHW9</accession>
<dbReference type="Proteomes" id="UP001589896">
    <property type="component" value="Unassembled WGS sequence"/>
</dbReference>
<name>A0ABV6RHW9_9GAMM</name>
<keyword evidence="3" id="KW-1185">Reference proteome</keyword>
<organism evidence="2 3">
    <name type="scientific">Lysobacter korlensis</name>
    <dbReference type="NCBI Taxonomy" id="553636"/>
    <lineage>
        <taxon>Bacteria</taxon>
        <taxon>Pseudomonadati</taxon>
        <taxon>Pseudomonadota</taxon>
        <taxon>Gammaproteobacteria</taxon>
        <taxon>Lysobacterales</taxon>
        <taxon>Lysobacteraceae</taxon>
        <taxon>Lysobacter</taxon>
    </lineage>
</organism>
<dbReference type="RefSeq" id="WP_386664286.1">
    <property type="nucleotide sequence ID" value="NZ_JBHLTG010000001.1"/>
</dbReference>
<evidence type="ECO:0000313" key="2">
    <source>
        <dbReference type="EMBL" id="MFC0676577.1"/>
    </source>
</evidence>
<dbReference type="SUPFAM" id="SSF74653">
    <property type="entry name" value="TolA/TonB C-terminal domain"/>
    <property type="match status" value="1"/>
</dbReference>
<proteinExistence type="predicted"/>
<dbReference type="Pfam" id="PF03544">
    <property type="entry name" value="TonB_C"/>
    <property type="match status" value="1"/>
</dbReference>